<evidence type="ECO:0000313" key="2">
    <source>
        <dbReference type="EMBL" id="EDX09939.1"/>
    </source>
</evidence>
<dbReference type="AlphaFoldDB" id="B4QNS2"/>
<keyword evidence="3" id="KW-1185">Reference proteome</keyword>
<evidence type="ECO:0000313" key="3">
    <source>
        <dbReference type="Proteomes" id="UP000000304"/>
    </source>
</evidence>
<feature type="region of interest" description="Disordered" evidence="1">
    <location>
        <begin position="1"/>
        <end position="69"/>
    </location>
</feature>
<sequence length="69" mass="7622">MEKGSGERMSATSHPHQNARTSAHHNSRIPEIVAADKRQPTANARTDKGQRTLTKGQRTFEREMPVAVG</sequence>
<feature type="compositionally biased region" description="Basic and acidic residues" evidence="1">
    <location>
        <begin position="58"/>
        <end position="69"/>
    </location>
</feature>
<evidence type="ECO:0000256" key="1">
    <source>
        <dbReference type="SAM" id="MobiDB-lite"/>
    </source>
</evidence>
<accession>B4QNS2</accession>
<dbReference type="OMA" id="KGHRTFE"/>
<gene>
    <name evidence="2" type="primary">Dsim\GD12878</name>
    <name evidence="2" type="ORF">Dsim_GD12878</name>
</gene>
<dbReference type="HOGENOM" id="CLU_2925067_0_0_1"/>
<reference evidence="2 3" key="1">
    <citation type="journal article" date="2007" name="Nature">
        <title>Evolution of genes and genomes on the Drosophila phylogeny.</title>
        <authorList>
            <consortium name="Drosophila 12 Genomes Consortium"/>
            <person name="Clark A.G."/>
            <person name="Eisen M.B."/>
            <person name="Smith D.R."/>
            <person name="Bergman C.M."/>
            <person name="Oliver B."/>
            <person name="Markow T.A."/>
            <person name="Kaufman T.C."/>
            <person name="Kellis M."/>
            <person name="Gelbart W."/>
            <person name="Iyer V.N."/>
            <person name="Pollard D.A."/>
            <person name="Sackton T.B."/>
            <person name="Larracuente A.M."/>
            <person name="Singh N.D."/>
            <person name="Abad J.P."/>
            <person name="Abt D.N."/>
            <person name="Adryan B."/>
            <person name="Aguade M."/>
            <person name="Akashi H."/>
            <person name="Anderson W.W."/>
            <person name="Aquadro C.F."/>
            <person name="Ardell D.H."/>
            <person name="Arguello R."/>
            <person name="Artieri C.G."/>
            <person name="Barbash D.A."/>
            <person name="Barker D."/>
            <person name="Barsanti P."/>
            <person name="Batterham P."/>
            <person name="Batzoglou S."/>
            <person name="Begun D."/>
            <person name="Bhutkar A."/>
            <person name="Blanco E."/>
            <person name="Bosak S.A."/>
            <person name="Bradley R.K."/>
            <person name="Brand A.D."/>
            <person name="Brent M.R."/>
            <person name="Brooks A.N."/>
            <person name="Brown R.H."/>
            <person name="Butlin R.K."/>
            <person name="Caggese C."/>
            <person name="Calvi B.R."/>
            <person name="Bernardo de Carvalho A."/>
            <person name="Caspi A."/>
            <person name="Castrezana S."/>
            <person name="Celniker S.E."/>
            <person name="Chang J.L."/>
            <person name="Chapple C."/>
            <person name="Chatterji S."/>
            <person name="Chinwalla A."/>
            <person name="Civetta A."/>
            <person name="Clifton S.W."/>
            <person name="Comeron J.M."/>
            <person name="Costello J.C."/>
            <person name="Coyne J.A."/>
            <person name="Daub J."/>
            <person name="David R.G."/>
            <person name="Delcher A.L."/>
            <person name="Delehaunty K."/>
            <person name="Do C.B."/>
            <person name="Ebling H."/>
            <person name="Edwards K."/>
            <person name="Eickbush T."/>
            <person name="Evans J.D."/>
            <person name="Filipski A."/>
            <person name="Findeiss S."/>
            <person name="Freyhult E."/>
            <person name="Fulton L."/>
            <person name="Fulton R."/>
            <person name="Garcia A.C."/>
            <person name="Gardiner A."/>
            <person name="Garfield D.A."/>
            <person name="Garvin B.E."/>
            <person name="Gibson G."/>
            <person name="Gilbert D."/>
            <person name="Gnerre S."/>
            <person name="Godfrey J."/>
            <person name="Good R."/>
            <person name="Gotea V."/>
            <person name="Gravely B."/>
            <person name="Greenberg A.J."/>
            <person name="Griffiths-Jones S."/>
            <person name="Gross S."/>
            <person name="Guigo R."/>
            <person name="Gustafson E.A."/>
            <person name="Haerty W."/>
            <person name="Hahn M.W."/>
            <person name="Halligan D.L."/>
            <person name="Halpern A.L."/>
            <person name="Halter G.M."/>
            <person name="Han M.V."/>
            <person name="Heger A."/>
            <person name="Hillier L."/>
            <person name="Hinrichs A.S."/>
            <person name="Holmes I."/>
            <person name="Hoskins R.A."/>
            <person name="Hubisz M.J."/>
            <person name="Hultmark D."/>
            <person name="Huntley M.A."/>
            <person name="Jaffe D.B."/>
            <person name="Jagadeeshan S."/>
            <person name="Jeck W.R."/>
            <person name="Johnson J."/>
            <person name="Jones C.D."/>
            <person name="Jordan W.C."/>
            <person name="Karpen G.H."/>
            <person name="Kataoka E."/>
            <person name="Keightley P.D."/>
            <person name="Kheradpour P."/>
            <person name="Kirkness E.F."/>
            <person name="Koerich L.B."/>
            <person name="Kristiansen K."/>
            <person name="Kudrna D."/>
            <person name="Kulathinal R.J."/>
            <person name="Kumar S."/>
            <person name="Kwok R."/>
            <person name="Lander E."/>
            <person name="Langley C.H."/>
            <person name="Lapoint R."/>
            <person name="Lazzaro B.P."/>
            <person name="Lee S.J."/>
            <person name="Levesque L."/>
            <person name="Li R."/>
            <person name="Lin C.F."/>
            <person name="Lin M.F."/>
            <person name="Lindblad-Toh K."/>
            <person name="Llopart A."/>
            <person name="Long M."/>
            <person name="Low L."/>
            <person name="Lozovsky E."/>
            <person name="Lu J."/>
            <person name="Luo M."/>
            <person name="Machado C.A."/>
            <person name="Makalowski W."/>
            <person name="Marzo M."/>
            <person name="Matsuda M."/>
            <person name="Matzkin L."/>
            <person name="McAllister B."/>
            <person name="McBride C.S."/>
            <person name="McKernan B."/>
            <person name="McKernan K."/>
            <person name="Mendez-Lago M."/>
            <person name="Minx P."/>
            <person name="Mollenhauer M.U."/>
            <person name="Montooth K."/>
            <person name="Mount S.M."/>
            <person name="Mu X."/>
            <person name="Myers E."/>
            <person name="Negre B."/>
            <person name="Newfeld S."/>
            <person name="Nielsen R."/>
            <person name="Noor M.A."/>
            <person name="O'Grady P."/>
            <person name="Pachter L."/>
            <person name="Papaceit M."/>
            <person name="Parisi M.J."/>
            <person name="Parisi M."/>
            <person name="Parts L."/>
            <person name="Pedersen J.S."/>
            <person name="Pesole G."/>
            <person name="Phillippy A.M."/>
            <person name="Ponting C.P."/>
            <person name="Pop M."/>
            <person name="Porcelli D."/>
            <person name="Powell J.R."/>
            <person name="Prohaska S."/>
            <person name="Pruitt K."/>
            <person name="Puig M."/>
            <person name="Quesneville H."/>
            <person name="Ram K.R."/>
            <person name="Rand D."/>
            <person name="Rasmussen M.D."/>
            <person name="Reed L.K."/>
            <person name="Reenan R."/>
            <person name="Reily A."/>
            <person name="Remington K.A."/>
            <person name="Rieger T.T."/>
            <person name="Ritchie M.G."/>
            <person name="Robin C."/>
            <person name="Rogers Y.H."/>
            <person name="Rohde C."/>
            <person name="Rozas J."/>
            <person name="Rubenfield M.J."/>
            <person name="Ruiz A."/>
            <person name="Russo S."/>
            <person name="Salzberg S.L."/>
            <person name="Sanchez-Gracia A."/>
            <person name="Saranga D.J."/>
            <person name="Sato H."/>
            <person name="Schaeffer S.W."/>
            <person name="Schatz M.C."/>
            <person name="Schlenke T."/>
            <person name="Schwartz R."/>
            <person name="Segarra C."/>
            <person name="Singh R.S."/>
            <person name="Sirot L."/>
            <person name="Sirota M."/>
            <person name="Sisneros N.B."/>
            <person name="Smith C.D."/>
            <person name="Smith T.F."/>
            <person name="Spieth J."/>
            <person name="Stage D.E."/>
            <person name="Stark A."/>
            <person name="Stephan W."/>
            <person name="Strausberg R.L."/>
            <person name="Strempel S."/>
            <person name="Sturgill D."/>
            <person name="Sutton G."/>
            <person name="Sutton G.G."/>
            <person name="Tao W."/>
            <person name="Teichmann S."/>
            <person name="Tobari Y.N."/>
            <person name="Tomimura Y."/>
            <person name="Tsolas J.M."/>
            <person name="Valente V.L."/>
            <person name="Venter E."/>
            <person name="Venter J.C."/>
            <person name="Vicario S."/>
            <person name="Vieira F.G."/>
            <person name="Vilella A.J."/>
            <person name="Villasante A."/>
            <person name="Walenz B."/>
            <person name="Wang J."/>
            <person name="Wasserman M."/>
            <person name="Watts T."/>
            <person name="Wilson D."/>
            <person name="Wilson R.K."/>
            <person name="Wing R.A."/>
            <person name="Wolfner M.F."/>
            <person name="Wong A."/>
            <person name="Wong G.K."/>
            <person name="Wu C.I."/>
            <person name="Wu G."/>
            <person name="Yamamoto D."/>
            <person name="Yang H.P."/>
            <person name="Yang S.P."/>
            <person name="Yorke J.A."/>
            <person name="Yoshida K."/>
            <person name="Zdobnov E."/>
            <person name="Zhang P."/>
            <person name="Zhang Y."/>
            <person name="Zimin A.V."/>
            <person name="Baldwin J."/>
            <person name="Abdouelleil A."/>
            <person name="Abdulkadir J."/>
            <person name="Abebe A."/>
            <person name="Abera B."/>
            <person name="Abreu J."/>
            <person name="Acer S.C."/>
            <person name="Aftuck L."/>
            <person name="Alexander A."/>
            <person name="An P."/>
            <person name="Anderson E."/>
            <person name="Anderson S."/>
            <person name="Arachi H."/>
            <person name="Azer M."/>
            <person name="Bachantsang P."/>
            <person name="Barry A."/>
            <person name="Bayul T."/>
            <person name="Berlin A."/>
            <person name="Bessette D."/>
            <person name="Bloom T."/>
            <person name="Blye J."/>
            <person name="Boguslavskiy L."/>
            <person name="Bonnet C."/>
            <person name="Boukhgalter B."/>
            <person name="Bourzgui I."/>
            <person name="Brown A."/>
            <person name="Cahill P."/>
            <person name="Channer S."/>
            <person name="Cheshatsang Y."/>
            <person name="Chuda L."/>
            <person name="Citroen M."/>
            <person name="Collymore A."/>
            <person name="Cooke P."/>
            <person name="Costello M."/>
            <person name="D'Aco K."/>
            <person name="Daza R."/>
            <person name="De Haan G."/>
            <person name="DeGray S."/>
            <person name="DeMaso C."/>
            <person name="Dhargay N."/>
            <person name="Dooley K."/>
            <person name="Dooley E."/>
            <person name="Doricent M."/>
            <person name="Dorje P."/>
            <person name="Dorjee K."/>
            <person name="Dupes A."/>
            <person name="Elong R."/>
            <person name="Falk J."/>
            <person name="Farina A."/>
            <person name="Faro S."/>
            <person name="Ferguson D."/>
            <person name="Fisher S."/>
            <person name="Foley C.D."/>
            <person name="Franke A."/>
            <person name="Friedrich D."/>
            <person name="Gadbois L."/>
            <person name="Gearin G."/>
            <person name="Gearin C.R."/>
            <person name="Giannoukos G."/>
            <person name="Goode T."/>
            <person name="Graham J."/>
            <person name="Grandbois E."/>
            <person name="Grewal S."/>
            <person name="Gyaltsen K."/>
            <person name="Hafez N."/>
            <person name="Hagos B."/>
            <person name="Hall J."/>
            <person name="Henson C."/>
            <person name="Hollinger A."/>
            <person name="Honan T."/>
            <person name="Huard M.D."/>
            <person name="Hughes L."/>
            <person name="Hurhula B."/>
            <person name="Husby M.E."/>
            <person name="Kamat A."/>
            <person name="Kanga B."/>
            <person name="Kashin S."/>
            <person name="Khazanovich D."/>
            <person name="Kisner P."/>
            <person name="Lance K."/>
            <person name="Lara M."/>
            <person name="Lee W."/>
            <person name="Lennon N."/>
            <person name="Letendre F."/>
            <person name="LeVine R."/>
            <person name="Lipovsky A."/>
            <person name="Liu X."/>
            <person name="Liu J."/>
            <person name="Liu S."/>
            <person name="Lokyitsang T."/>
            <person name="Lokyitsang Y."/>
            <person name="Lubonja R."/>
            <person name="Lui A."/>
            <person name="MacDonald P."/>
            <person name="Magnisalis V."/>
            <person name="Maru K."/>
            <person name="Matthews C."/>
            <person name="McCusker W."/>
            <person name="McDonough S."/>
            <person name="Mehta T."/>
            <person name="Meldrim J."/>
            <person name="Meneus L."/>
            <person name="Mihai O."/>
            <person name="Mihalev A."/>
            <person name="Mihova T."/>
            <person name="Mittelman R."/>
            <person name="Mlenga V."/>
            <person name="Montmayeur A."/>
            <person name="Mulrain L."/>
            <person name="Navidi A."/>
            <person name="Naylor J."/>
            <person name="Negash T."/>
            <person name="Nguyen T."/>
            <person name="Nguyen N."/>
            <person name="Nicol R."/>
            <person name="Norbu C."/>
            <person name="Norbu N."/>
            <person name="Novod N."/>
            <person name="O'Neill B."/>
            <person name="Osman S."/>
            <person name="Markiewicz E."/>
            <person name="Oyono O.L."/>
            <person name="Patti C."/>
            <person name="Phunkhang P."/>
            <person name="Pierre F."/>
            <person name="Priest M."/>
            <person name="Raghuraman S."/>
            <person name="Rege F."/>
            <person name="Reyes R."/>
            <person name="Rise C."/>
            <person name="Rogov P."/>
            <person name="Ross K."/>
            <person name="Ryan E."/>
            <person name="Settipalli S."/>
            <person name="Shea T."/>
            <person name="Sherpa N."/>
            <person name="Shi L."/>
            <person name="Shih D."/>
            <person name="Sparrow T."/>
            <person name="Spaulding J."/>
            <person name="Stalker J."/>
            <person name="Stange-Thomann N."/>
            <person name="Stavropoulos S."/>
            <person name="Stone C."/>
            <person name="Strader C."/>
            <person name="Tesfaye S."/>
            <person name="Thomson T."/>
            <person name="Thoulutsang Y."/>
            <person name="Thoulutsang D."/>
            <person name="Topham K."/>
            <person name="Topping I."/>
            <person name="Tsamla T."/>
            <person name="Vassiliev H."/>
            <person name="Vo A."/>
            <person name="Wangchuk T."/>
            <person name="Wangdi T."/>
            <person name="Weiand M."/>
            <person name="Wilkinson J."/>
            <person name="Wilson A."/>
            <person name="Yadav S."/>
            <person name="Young G."/>
            <person name="Yu Q."/>
            <person name="Zembek L."/>
            <person name="Zhong D."/>
            <person name="Zimmer A."/>
            <person name="Zwirko Z."/>
            <person name="Jaffe D.B."/>
            <person name="Alvarez P."/>
            <person name="Brockman W."/>
            <person name="Butler J."/>
            <person name="Chin C."/>
            <person name="Gnerre S."/>
            <person name="Grabherr M."/>
            <person name="Kleber M."/>
            <person name="Mauceli E."/>
            <person name="MacCallum I."/>
        </authorList>
    </citation>
    <scope>NUCLEOTIDE SEQUENCE [LARGE SCALE GENOMIC DNA]</scope>
    <source>
        <strain evidence="3">white501</strain>
    </source>
</reference>
<proteinExistence type="predicted"/>
<feature type="compositionally biased region" description="Basic and acidic residues" evidence="1">
    <location>
        <begin position="34"/>
        <end position="50"/>
    </location>
</feature>
<dbReference type="Proteomes" id="UP000000304">
    <property type="component" value="Chromosome 3L"/>
</dbReference>
<feature type="compositionally biased region" description="Polar residues" evidence="1">
    <location>
        <begin position="10"/>
        <end position="21"/>
    </location>
</feature>
<name>B4QNS2_DROSI</name>
<organism evidence="2 3">
    <name type="scientific">Drosophila simulans</name>
    <name type="common">Fruit fly</name>
    <dbReference type="NCBI Taxonomy" id="7240"/>
    <lineage>
        <taxon>Eukaryota</taxon>
        <taxon>Metazoa</taxon>
        <taxon>Ecdysozoa</taxon>
        <taxon>Arthropoda</taxon>
        <taxon>Hexapoda</taxon>
        <taxon>Insecta</taxon>
        <taxon>Pterygota</taxon>
        <taxon>Neoptera</taxon>
        <taxon>Endopterygota</taxon>
        <taxon>Diptera</taxon>
        <taxon>Brachycera</taxon>
        <taxon>Muscomorpha</taxon>
        <taxon>Ephydroidea</taxon>
        <taxon>Drosophilidae</taxon>
        <taxon>Drosophila</taxon>
        <taxon>Sophophora</taxon>
    </lineage>
</organism>
<dbReference type="EMBL" id="CM000363">
    <property type="protein sequence ID" value="EDX09939.1"/>
    <property type="molecule type" value="Genomic_DNA"/>
</dbReference>
<protein>
    <submittedName>
        <fullName evidence="2">GD12878</fullName>
    </submittedName>
</protein>